<accession>A0A3B4WM46</accession>
<protein>
    <submittedName>
        <fullName evidence="1">Uncharacterized protein</fullName>
    </submittedName>
</protein>
<evidence type="ECO:0000313" key="1">
    <source>
        <dbReference type="Ensembl" id="ENSSLDP00000005739.1"/>
    </source>
</evidence>
<dbReference type="Ensembl" id="ENSSLDT00000005933.1">
    <property type="protein sequence ID" value="ENSSLDP00000005739.1"/>
    <property type="gene ID" value="ENSSLDG00000004578.1"/>
</dbReference>
<reference evidence="1" key="2">
    <citation type="submission" date="2025-09" db="UniProtKB">
        <authorList>
            <consortium name="Ensembl"/>
        </authorList>
    </citation>
    <scope>IDENTIFICATION</scope>
</reference>
<proteinExistence type="predicted"/>
<name>A0A3B4WM46_SERLL</name>
<dbReference type="Proteomes" id="UP000261360">
    <property type="component" value="Unplaced"/>
</dbReference>
<organism evidence="1 2">
    <name type="scientific">Seriola lalandi dorsalis</name>
    <dbReference type="NCBI Taxonomy" id="1841481"/>
    <lineage>
        <taxon>Eukaryota</taxon>
        <taxon>Metazoa</taxon>
        <taxon>Chordata</taxon>
        <taxon>Craniata</taxon>
        <taxon>Vertebrata</taxon>
        <taxon>Euteleostomi</taxon>
        <taxon>Actinopterygii</taxon>
        <taxon>Neopterygii</taxon>
        <taxon>Teleostei</taxon>
        <taxon>Neoteleostei</taxon>
        <taxon>Acanthomorphata</taxon>
        <taxon>Carangaria</taxon>
        <taxon>Carangiformes</taxon>
        <taxon>Carangidae</taxon>
        <taxon>Seriola</taxon>
    </lineage>
</organism>
<sequence length="116" mass="13391">IKEKKKNREEEEKETGHEHSVTIIFISMIALNVGLELLKTKTTVFFHKGTSRSMKGDFCLINTNFSHTEPVQGMKFTIPEKEKPSKCLNCHKKEINLQIKFMNCTKLNKCSINISF</sequence>
<evidence type="ECO:0000313" key="2">
    <source>
        <dbReference type="Proteomes" id="UP000261360"/>
    </source>
</evidence>
<dbReference type="AlphaFoldDB" id="A0A3B4WM46"/>
<keyword evidence="2" id="KW-1185">Reference proteome</keyword>
<reference evidence="1" key="1">
    <citation type="submission" date="2025-08" db="UniProtKB">
        <authorList>
            <consortium name="Ensembl"/>
        </authorList>
    </citation>
    <scope>IDENTIFICATION</scope>
</reference>